<dbReference type="Proteomes" id="UP000048984">
    <property type="component" value="Unassembled WGS sequence"/>
</dbReference>
<dbReference type="AlphaFoldDB" id="A0A0P6WKK9"/>
<dbReference type="RefSeq" id="WP_054361450.1">
    <property type="nucleotide sequence ID" value="NZ_LJYW01000001.1"/>
</dbReference>
<protein>
    <submittedName>
        <fullName evidence="1">Sarcosine oxidase subunit delta</fullName>
    </submittedName>
</protein>
<dbReference type="GO" id="GO:0046653">
    <property type="term" value="P:tetrahydrofolate metabolic process"/>
    <property type="evidence" value="ECO:0007669"/>
    <property type="project" value="InterPro"/>
</dbReference>
<sequence length="106" mass="11315">MLITCPFCGLRDAAEFTYRGDAAPVRPAADAGEAAFFDYVYLRDNPAGPIREHWFHRAGCHGWVTVTRDTRTHAIESVVPVEATVAAEAVVAAEAAVAVEAEGGAR</sequence>
<reference evidence="1 2" key="1">
    <citation type="submission" date="2015-09" db="EMBL/GenBank/DDBJ databases">
        <authorList>
            <person name="Jackson K.R."/>
            <person name="Lunt B.L."/>
            <person name="Fisher J.N.B."/>
            <person name="Gardner A.V."/>
            <person name="Bailey M.E."/>
            <person name="Deus L.M."/>
            <person name="Earl A.S."/>
            <person name="Gibby P.D."/>
            <person name="Hartmann K.A."/>
            <person name="Liu J.E."/>
            <person name="Manci A.M."/>
            <person name="Nielsen D.A."/>
            <person name="Solomon M.B."/>
            <person name="Breakwell D.P."/>
            <person name="Burnett S.H."/>
            <person name="Grose J.H."/>
        </authorList>
    </citation>
    <scope>NUCLEOTIDE SEQUENCE [LARGE SCALE GENOMIC DNA]</scope>
    <source>
        <strain evidence="1 2">16</strain>
    </source>
</reference>
<name>A0A0P6WKK9_9HYPH</name>
<dbReference type="GO" id="GO:0008115">
    <property type="term" value="F:sarcosine oxidase activity"/>
    <property type="evidence" value="ECO:0007669"/>
    <property type="project" value="InterPro"/>
</dbReference>
<dbReference type="EMBL" id="LJYW01000001">
    <property type="protein sequence ID" value="KPL55284.1"/>
    <property type="molecule type" value="Genomic_DNA"/>
</dbReference>
<evidence type="ECO:0000313" key="1">
    <source>
        <dbReference type="EMBL" id="KPL55284.1"/>
    </source>
</evidence>
<dbReference type="Pfam" id="PF04267">
    <property type="entry name" value="SoxD"/>
    <property type="match status" value="1"/>
</dbReference>
<dbReference type="STRING" id="665126.ABB55_26145"/>
<comment type="caution">
    <text evidence="1">The sequence shown here is derived from an EMBL/GenBank/DDBJ whole genome shotgun (WGS) entry which is preliminary data.</text>
</comment>
<proteinExistence type="predicted"/>
<dbReference type="InterPro" id="IPR038561">
    <property type="entry name" value="SoxD_sf"/>
</dbReference>
<reference evidence="1 2" key="2">
    <citation type="submission" date="2015-10" db="EMBL/GenBank/DDBJ databases">
        <title>Draft Genome Sequence of Prosthecomicrobium hirschii ATCC 27832.</title>
        <authorList>
            <person name="Daniel J."/>
            <person name="Givan S.A."/>
            <person name="Brun Y.V."/>
            <person name="Brown P.J."/>
        </authorList>
    </citation>
    <scope>NUCLEOTIDE SEQUENCE [LARGE SCALE GENOMIC DNA]</scope>
    <source>
        <strain evidence="1 2">16</strain>
    </source>
</reference>
<organism evidence="1 2">
    <name type="scientific">Prosthecodimorpha hirschii</name>
    <dbReference type="NCBI Taxonomy" id="665126"/>
    <lineage>
        <taxon>Bacteria</taxon>
        <taxon>Pseudomonadati</taxon>
        <taxon>Pseudomonadota</taxon>
        <taxon>Alphaproteobacteria</taxon>
        <taxon>Hyphomicrobiales</taxon>
        <taxon>Ancalomicrobiaceae</taxon>
        <taxon>Prosthecodimorpha</taxon>
    </lineage>
</organism>
<evidence type="ECO:0000313" key="2">
    <source>
        <dbReference type="Proteomes" id="UP000048984"/>
    </source>
</evidence>
<gene>
    <name evidence="1" type="ORF">ABB55_26145</name>
</gene>
<dbReference type="Gene3D" id="3.30.2270.10">
    <property type="entry name" value="Folate-binding superfamily"/>
    <property type="match status" value="1"/>
</dbReference>
<dbReference type="InterPro" id="IPR006279">
    <property type="entry name" value="SoxD"/>
</dbReference>
<accession>A0A0P6WKK9</accession>
<keyword evidence="2" id="KW-1185">Reference proteome</keyword>